<protein>
    <recommendedName>
        <fullName evidence="3">DUF1501 domain-containing protein</fullName>
    </recommendedName>
</protein>
<dbReference type="EMBL" id="CP036275">
    <property type="protein sequence ID" value="QDU38320.1"/>
    <property type="molecule type" value="Genomic_DNA"/>
</dbReference>
<accession>A0A517Z762</accession>
<dbReference type="PANTHER" id="PTHR43737">
    <property type="entry name" value="BLL7424 PROTEIN"/>
    <property type="match status" value="1"/>
</dbReference>
<dbReference type="AlphaFoldDB" id="A0A517Z762"/>
<dbReference type="SUPFAM" id="SSF53649">
    <property type="entry name" value="Alkaline phosphatase-like"/>
    <property type="match status" value="1"/>
</dbReference>
<name>A0A517Z762_9PLAN</name>
<proteinExistence type="predicted"/>
<evidence type="ECO:0000313" key="1">
    <source>
        <dbReference type="EMBL" id="QDU38320.1"/>
    </source>
</evidence>
<dbReference type="RefSeq" id="WP_145369615.1">
    <property type="nucleotide sequence ID" value="NZ_CP036275.1"/>
</dbReference>
<dbReference type="Proteomes" id="UP000320496">
    <property type="component" value="Chromosome"/>
</dbReference>
<gene>
    <name evidence="1" type="ORF">Mal4_26470</name>
</gene>
<dbReference type="OrthoDB" id="127333at2"/>
<dbReference type="KEGG" id="mri:Mal4_26470"/>
<dbReference type="PANTHER" id="PTHR43737:SF1">
    <property type="entry name" value="DUF1501 DOMAIN-CONTAINING PROTEIN"/>
    <property type="match status" value="1"/>
</dbReference>
<sequence length="458" mass="49947">MLRIACSDARSNCAGHSRRTALKVGACGLLNLSLVDLLRQRAGAGGSRNEKSVILLWLDGGPSQLESYDPKPEAPAEYRGPWTAISTKVPGIHLTEKFPLQASHTDKMAIVRSLHHDNGDHFAAAHWMLTGKYGSNSANKESMFPSIGSYVSRIRGPVTNGLPTFVGLPAAESVYLYPGYQGAAYLGPAYNPFDVQPQQRYLSATYTAPIKPPTLLASINDESTGRTSERVSLLSRLDGVRREIDRTGMMESMDQFQQQAVDMVLSGKARVALDIEQEDEATRDRYGRGPWGHYTLMARRLVEAGVGFVTVDMPHWDNHSRIEKGHGDKIPKVDQAVSALLTDLTDRGLLDDVIVLVMGEFGRTPRLNNGQPGIPIPGRDHWGNAISAMIAGGGIRGGQVVGATNDKAEHPIERPLKPANLLATVYHLLGIDPAMTFLNHAGRPISILDEREIIRELV</sequence>
<keyword evidence="2" id="KW-1185">Reference proteome</keyword>
<dbReference type="Gene3D" id="3.40.720.10">
    <property type="entry name" value="Alkaline Phosphatase, subunit A"/>
    <property type="match status" value="1"/>
</dbReference>
<dbReference type="InterPro" id="IPR017850">
    <property type="entry name" value="Alkaline_phosphatase_core_sf"/>
</dbReference>
<evidence type="ECO:0008006" key="3">
    <source>
        <dbReference type="Google" id="ProtNLM"/>
    </source>
</evidence>
<organism evidence="1 2">
    <name type="scientific">Maioricimonas rarisocia</name>
    <dbReference type="NCBI Taxonomy" id="2528026"/>
    <lineage>
        <taxon>Bacteria</taxon>
        <taxon>Pseudomonadati</taxon>
        <taxon>Planctomycetota</taxon>
        <taxon>Planctomycetia</taxon>
        <taxon>Planctomycetales</taxon>
        <taxon>Planctomycetaceae</taxon>
        <taxon>Maioricimonas</taxon>
    </lineage>
</organism>
<dbReference type="InterPro" id="IPR010869">
    <property type="entry name" value="DUF1501"/>
</dbReference>
<evidence type="ECO:0000313" key="2">
    <source>
        <dbReference type="Proteomes" id="UP000320496"/>
    </source>
</evidence>
<dbReference type="Pfam" id="PF07394">
    <property type="entry name" value="DUF1501"/>
    <property type="match status" value="1"/>
</dbReference>
<reference evidence="1 2" key="1">
    <citation type="submission" date="2019-02" db="EMBL/GenBank/DDBJ databases">
        <title>Deep-cultivation of Planctomycetes and their phenomic and genomic characterization uncovers novel biology.</title>
        <authorList>
            <person name="Wiegand S."/>
            <person name="Jogler M."/>
            <person name="Boedeker C."/>
            <person name="Pinto D."/>
            <person name="Vollmers J."/>
            <person name="Rivas-Marin E."/>
            <person name="Kohn T."/>
            <person name="Peeters S.H."/>
            <person name="Heuer A."/>
            <person name="Rast P."/>
            <person name="Oberbeckmann S."/>
            <person name="Bunk B."/>
            <person name="Jeske O."/>
            <person name="Meyerdierks A."/>
            <person name="Storesund J.E."/>
            <person name="Kallscheuer N."/>
            <person name="Luecker S."/>
            <person name="Lage O.M."/>
            <person name="Pohl T."/>
            <person name="Merkel B.J."/>
            <person name="Hornburger P."/>
            <person name="Mueller R.-W."/>
            <person name="Bruemmer F."/>
            <person name="Labrenz M."/>
            <person name="Spormann A.M."/>
            <person name="Op den Camp H."/>
            <person name="Overmann J."/>
            <person name="Amann R."/>
            <person name="Jetten M.S.M."/>
            <person name="Mascher T."/>
            <person name="Medema M.H."/>
            <person name="Devos D.P."/>
            <person name="Kaster A.-K."/>
            <person name="Ovreas L."/>
            <person name="Rohde M."/>
            <person name="Galperin M.Y."/>
            <person name="Jogler C."/>
        </authorList>
    </citation>
    <scope>NUCLEOTIDE SEQUENCE [LARGE SCALE GENOMIC DNA]</scope>
    <source>
        <strain evidence="1 2">Mal4</strain>
    </source>
</reference>